<evidence type="ECO:0000313" key="7">
    <source>
        <dbReference type="Proteomes" id="UP001359485"/>
    </source>
</evidence>
<evidence type="ECO:0000256" key="1">
    <source>
        <dbReference type="ARBA" id="ARBA00022614"/>
    </source>
</evidence>
<reference evidence="6 7" key="1">
    <citation type="submission" date="2023-09" db="EMBL/GenBank/DDBJ databases">
        <title>Genomes of two closely related lineages of the louse Polyplax serrata with different host specificities.</title>
        <authorList>
            <person name="Martinu J."/>
            <person name="Tarabai H."/>
            <person name="Stefka J."/>
            <person name="Hypsa V."/>
        </authorList>
    </citation>
    <scope>NUCLEOTIDE SEQUENCE [LARGE SCALE GENOMIC DNA]</scope>
    <source>
        <strain evidence="6">98ZLc_SE</strain>
    </source>
</reference>
<evidence type="ECO:0000256" key="4">
    <source>
        <dbReference type="SAM" id="Phobius"/>
    </source>
</evidence>
<feature type="transmembrane region" description="Helical" evidence="4">
    <location>
        <begin position="642"/>
        <end position="667"/>
    </location>
</feature>
<keyword evidence="4" id="KW-1133">Transmembrane helix</keyword>
<dbReference type="PANTHER" id="PTHR24369">
    <property type="entry name" value="ANTIGEN BSP, PUTATIVE-RELATED"/>
    <property type="match status" value="1"/>
</dbReference>
<dbReference type="InterPro" id="IPR032675">
    <property type="entry name" value="LRR_dom_sf"/>
</dbReference>
<dbReference type="InterPro" id="IPR003591">
    <property type="entry name" value="Leu-rich_rpt_typical-subtyp"/>
</dbReference>
<dbReference type="PANTHER" id="PTHR24369:SF213">
    <property type="entry name" value="INSULIN LIKE GROWTH FACTOR BINDING PROTEIN ACID LABILE SUBUNIT"/>
    <property type="match status" value="1"/>
</dbReference>
<dbReference type="SUPFAM" id="SSF52058">
    <property type="entry name" value="L domain-like"/>
    <property type="match status" value="2"/>
</dbReference>
<keyword evidence="1" id="KW-0433">Leucine-rich repeat</keyword>
<gene>
    <name evidence="6" type="ORF">RUM44_002533</name>
</gene>
<feature type="compositionally biased region" description="Acidic residues" evidence="3">
    <location>
        <begin position="548"/>
        <end position="573"/>
    </location>
</feature>
<dbReference type="InterPro" id="IPR050541">
    <property type="entry name" value="LRR_TM_domain-containing"/>
</dbReference>
<name>A0ABR1AFI9_POLSC</name>
<protein>
    <submittedName>
        <fullName evidence="6">Uncharacterized protein</fullName>
    </submittedName>
</protein>
<feature type="signal peptide" evidence="5">
    <location>
        <begin position="1"/>
        <end position="24"/>
    </location>
</feature>
<dbReference type="Proteomes" id="UP001359485">
    <property type="component" value="Unassembled WGS sequence"/>
</dbReference>
<dbReference type="SMART" id="SM00369">
    <property type="entry name" value="LRR_TYP"/>
    <property type="match status" value="8"/>
</dbReference>
<dbReference type="SMART" id="SM00365">
    <property type="entry name" value="LRR_SD22"/>
    <property type="match status" value="7"/>
</dbReference>
<dbReference type="InterPro" id="IPR001611">
    <property type="entry name" value="Leu-rich_rpt"/>
</dbReference>
<evidence type="ECO:0000256" key="2">
    <source>
        <dbReference type="ARBA" id="ARBA00022737"/>
    </source>
</evidence>
<evidence type="ECO:0000256" key="3">
    <source>
        <dbReference type="SAM" id="MobiDB-lite"/>
    </source>
</evidence>
<feature type="region of interest" description="Disordered" evidence="3">
    <location>
        <begin position="523"/>
        <end position="581"/>
    </location>
</feature>
<dbReference type="Gene3D" id="3.80.10.10">
    <property type="entry name" value="Ribonuclease Inhibitor"/>
    <property type="match status" value="4"/>
</dbReference>
<keyword evidence="2" id="KW-0677">Repeat</keyword>
<evidence type="ECO:0000256" key="5">
    <source>
        <dbReference type="SAM" id="SignalP"/>
    </source>
</evidence>
<feature type="compositionally biased region" description="Basic and acidic residues" evidence="3">
    <location>
        <begin position="530"/>
        <end position="547"/>
    </location>
</feature>
<dbReference type="EMBL" id="JAWJWF010000050">
    <property type="protein sequence ID" value="KAK6618091.1"/>
    <property type="molecule type" value="Genomic_DNA"/>
</dbReference>
<keyword evidence="4" id="KW-0472">Membrane</keyword>
<keyword evidence="5" id="KW-0732">Signal</keyword>
<keyword evidence="7" id="KW-1185">Reference proteome</keyword>
<dbReference type="PROSITE" id="PS51450">
    <property type="entry name" value="LRR"/>
    <property type="match status" value="3"/>
</dbReference>
<comment type="caution">
    <text evidence="6">The sequence shown here is derived from an EMBL/GenBank/DDBJ whole genome shotgun (WGS) entry which is preliminary data.</text>
</comment>
<proteinExistence type="predicted"/>
<evidence type="ECO:0000313" key="6">
    <source>
        <dbReference type="EMBL" id="KAK6618091.1"/>
    </source>
</evidence>
<keyword evidence="4" id="KW-0812">Transmembrane</keyword>
<sequence length="754" mass="86305">MYASRSSNCPHLILSLLLLCLTSARELSGANVAHGGHSKVELHNLSLDNLTDTYFQSFNSDLALLRMSDCKIDRIDRHAFEGLKHLNLLDFTNSEITGKIDAQTFSGIPSLEILILRNVGLRHITLNLTNVQELVLAENEIENLLETSINAGNVNYLDISGNKLKHLENSLGLMKKLSMIDMSKNKIEHIGNDVFKENHNLIRILAAENKLKSTDGLKFPKLKTLDLFANRIVELKSDSFENMSFLEDLVLAFNAIKIVDDPFKDLVELKFLNLAWNFIHEIKPDLFRNNLYLSHLSLQGNRLKTLDRFKSTHEHLVRLDLSHNELSFIDDEFFFSMPNLAVLNLNFNKLKTLTDMLQPLNSLKVLDLAYNQIVLSGYEFTMNSQMNRLNLSSNNLDLGLSHFKNNTKLTNLDLSGNIITHFCDSNVDLPELRKINLKGNHIRDLKCLGRRGFESLCVTDVRNNPLTCEKDLDDLIMTLATKKGSPYSTSSGFNSDVTTDQCDTLSLNQSFSLWNSVKRELCPSSSGLRRQPEEWNRIDNSEEYSSKEDDDDDNDDDDDDNDSYDESFEEDSIEQTTVGDKASTEGKHYIVFPIGRLDDILKKTEKDSQSERVSWEQIQKNVNLVNDYDEQEDETNKSHYNWYTIVIGLIGICLTLTCFNLMVFLYIRLRIWRRSDANTPQKYTFLKNEVYKNTTEPSPIGRSRDSIWFQNDKLKNYGKVNEFFNNFVGSKRDADTESTKNILIHNSSSNVQNC</sequence>
<organism evidence="6 7">
    <name type="scientific">Polyplax serrata</name>
    <name type="common">Common mouse louse</name>
    <dbReference type="NCBI Taxonomy" id="468196"/>
    <lineage>
        <taxon>Eukaryota</taxon>
        <taxon>Metazoa</taxon>
        <taxon>Ecdysozoa</taxon>
        <taxon>Arthropoda</taxon>
        <taxon>Hexapoda</taxon>
        <taxon>Insecta</taxon>
        <taxon>Pterygota</taxon>
        <taxon>Neoptera</taxon>
        <taxon>Paraneoptera</taxon>
        <taxon>Psocodea</taxon>
        <taxon>Troctomorpha</taxon>
        <taxon>Phthiraptera</taxon>
        <taxon>Anoplura</taxon>
        <taxon>Polyplacidae</taxon>
        <taxon>Polyplax</taxon>
    </lineage>
</organism>
<feature type="chain" id="PRO_5047206939" evidence="5">
    <location>
        <begin position="25"/>
        <end position="754"/>
    </location>
</feature>
<accession>A0ABR1AFI9</accession>
<dbReference type="Pfam" id="PF13855">
    <property type="entry name" value="LRR_8"/>
    <property type="match status" value="3"/>
</dbReference>